<dbReference type="AlphaFoldDB" id="A0AAV7JF20"/>
<reference evidence="2 3" key="1">
    <citation type="journal article" date="2023" name="BMC Biol.">
        <title>The compact genome of the sponge Oopsacas minuta (Hexactinellida) is lacking key metazoan core genes.</title>
        <authorList>
            <person name="Santini S."/>
            <person name="Schenkelaars Q."/>
            <person name="Jourda C."/>
            <person name="Duchesne M."/>
            <person name="Belahbib H."/>
            <person name="Rocher C."/>
            <person name="Selva M."/>
            <person name="Riesgo A."/>
            <person name="Vervoort M."/>
            <person name="Leys S.P."/>
            <person name="Kodjabachian L."/>
            <person name="Le Bivic A."/>
            <person name="Borchiellini C."/>
            <person name="Claverie J.M."/>
            <person name="Renard E."/>
        </authorList>
    </citation>
    <scope>NUCLEOTIDE SEQUENCE [LARGE SCALE GENOMIC DNA]</scope>
    <source>
        <strain evidence="2">SPO-2</strain>
    </source>
</reference>
<comment type="caution">
    <text evidence="2">The sequence shown here is derived from an EMBL/GenBank/DDBJ whole genome shotgun (WGS) entry which is preliminary data.</text>
</comment>
<dbReference type="EMBL" id="JAKMXF010000343">
    <property type="protein sequence ID" value="KAI6647402.1"/>
    <property type="molecule type" value="Genomic_DNA"/>
</dbReference>
<evidence type="ECO:0000313" key="2">
    <source>
        <dbReference type="EMBL" id="KAI6647402.1"/>
    </source>
</evidence>
<dbReference type="Proteomes" id="UP001165289">
    <property type="component" value="Unassembled WGS sequence"/>
</dbReference>
<evidence type="ECO:0000313" key="3">
    <source>
        <dbReference type="Proteomes" id="UP001165289"/>
    </source>
</evidence>
<gene>
    <name evidence="2" type="ORF">LOD99_12398</name>
</gene>
<organism evidence="2 3">
    <name type="scientific">Oopsacas minuta</name>
    <dbReference type="NCBI Taxonomy" id="111878"/>
    <lineage>
        <taxon>Eukaryota</taxon>
        <taxon>Metazoa</taxon>
        <taxon>Porifera</taxon>
        <taxon>Hexactinellida</taxon>
        <taxon>Hexasterophora</taxon>
        <taxon>Lyssacinosida</taxon>
        <taxon>Leucopsacidae</taxon>
        <taxon>Oopsacas</taxon>
    </lineage>
</organism>
<evidence type="ECO:0000259" key="1">
    <source>
        <dbReference type="Pfam" id="PF21787"/>
    </source>
</evidence>
<feature type="domain" description="Transposable element P transposase-like RNase H" evidence="1">
    <location>
        <begin position="29"/>
        <end position="102"/>
    </location>
</feature>
<dbReference type="Pfam" id="PF21787">
    <property type="entry name" value="TNP-like_RNaseH_N"/>
    <property type="match status" value="1"/>
</dbReference>
<protein>
    <recommendedName>
        <fullName evidence="1">Transposable element P transposase-like RNase H domain-containing protein</fullName>
    </recommendedName>
</protein>
<proteinExistence type="predicted"/>
<keyword evidence="3" id="KW-1185">Reference proteome</keyword>
<dbReference type="InterPro" id="IPR048365">
    <property type="entry name" value="TNP-like_RNaseH_N"/>
</dbReference>
<name>A0AAV7JF20_9METZ</name>
<sequence length="221" mass="25044">MCDSESGNDLIRCPELSRLQFVLSSSNLDTDDPTKTVFAIIVSILFKKWSCIVGLFTCAPVSAKKLFDTIISCIRNVEHCGLFVEIISTDNYPLNVKLFKLFSPNHKLETRLPNPCDIYRTIQNEKRPPALKSDASDFVGILLSLLKISNVNIPFPHTRLNEPLFKLVTFNDDCYILLTRVVYLLEAWQSLPEKGDKLSKQTFTSFKHACLVLPQIANFLT</sequence>
<accession>A0AAV7JF20</accession>